<reference evidence="3" key="1">
    <citation type="journal article" date="2017" name="Front. Plant Sci.">
        <title>Climate Clever Clovers: New Paradigm to Reduce the Environmental Footprint of Ruminants by Breeding Low Methanogenic Forages Utilizing Haplotype Variation.</title>
        <authorList>
            <person name="Kaur P."/>
            <person name="Appels R."/>
            <person name="Bayer P.E."/>
            <person name="Keeble-Gagnere G."/>
            <person name="Wang J."/>
            <person name="Hirakawa H."/>
            <person name="Shirasawa K."/>
            <person name="Vercoe P."/>
            <person name="Stefanova K."/>
            <person name="Durmic Z."/>
            <person name="Nichols P."/>
            <person name="Revell C."/>
            <person name="Isobe S.N."/>
            <person name="Edwards D."/>
            <person name="Erskine W."/>
        </authorList>
    </citation>
    <scope>NUCLEOTIDE SEQUENCE [LARGE SCALE GENOMIC DNA]</scope>
    <source>
        <strain evidence="3">cv. Daliak</strain>
    </source>
</reference>
<accession>A0A2Z6ML25</accession>
<dbReference type="OrthoDB" id="10324206at2759"/>
<protein>
    <submittedName>
        <fullName evidence="2">Uncharacterized protein</fullName>
    </submittedName>
</protein>
<sequence>MPLCKICHPSSKLITSSSSIVVLPVEPEWEAEWNRRLAGAKIDPTFVVDTLDFYLKFYKRTKKEEEMNHRLPSKKINLIRSDGVMFEVDYGVAVELMSHRFEDIKETISDCKVRTKMLILIIEYCKVHKHNSVWRS</sequence>
<dbReference type="EMBL" id="DF973286">
    <property type="protein sequence ID" value="GAU24210.1"/>
    <property type="molecule type" value="Genomic_DNA"/>
</dbReference>
<keyword evidence="3" id="KW-1185">Reference proteome</keyword>
<evidence type="ECO:0000313" key="2">
    <source>
        <dbReference type="EMBL" id="GAU24210.1"/>
    </source>
</evidence>
<comment type="pathway">
    <text evidence="1">Protein modification; protein ubiquitination.</text>
</comment>
<gene>
    <name evidence="2" type="ORF">TSUD_23470</name>
</gene>
<dbReference type="AlphaFoldDB" id="A0A2Z6ML25"/>
<proteinExistence type="predicted"/>
<name>A0A2Z6ML25_TRISU</name>
<dbReference type="Gene3D" id="3.30.710.10">
    <property type="entry name" value="Potassium Channel Kv1.1, Chain A"/>
    <property type="match status" value="1"/>
</dbReference>
<organism evidence="2 3">
    <name type="scientific">Trifolium subterraneum</name>
    <name type="common">Subterranean clover</name>
    <dbReference type="NCBI Taxonomy" id="3900"/>
    <lineage>
        <taxon>Eukaryota</taxon>
        <taxon>Viridiplantae</taxon>
        <taxon>Streptophyta</taxon>
        <taxon>Embryophyta</taxon>
        <taxon>Tracheophyta</taxon>
        <taxon>Spermatophyta</taxon>
        <taxon>Magnoliopsida</taxon>
        <taxon>eudicotyledons</taxon>
        <taxon>Gunneridae</taxon>
        <taxon>Pentapetalae</taxon>
        <taxon>rosids</taxon>
        <taxon>fabids</taxon>
        <taxon>Fabales</taxon>
        <taxon>Fabaceae</taxon>
        <taxon>Papilionoideae</taxon>
        <taxon>50 kb inversion clade</taxon>
        <taxon>NPAAA clade</taxon>
        <taxon>Hologalegina</taxon>
        <taxon>IRL clade</taxon>
        <taxon>Trifolieae</taxon>
        <taxon>Trifolium</taxon>
    </lineage>
</organism>
<evidence type="ECO:0000313" key="3">
    <source>
        <dbReference type="Proteomes" id="UP000242715"/>
    </source>
</evidence>
<evidence type="ECO:0000256" key="1">
    <source>
        <dbReference type="ARBA" id="ARBA00004906"/>
    </source>
</evidence>
<dbReference type="InterPro" id="IPR011333">
    <property type="entry name" value="SKP1/BTB/POZ_sf"/>
</dbReference>
<dbReference type="Proteomes" id="UP000242715">
    <property type="component" value="Unassembled WGS sequence"/>
</dbReference>